<dbReference type="EMBL" id="FWWW01000057">
    <property type="protein sequence ID" value="SMB91869.1"/>
    <property type="molecule type" value="Genomic_DNA"/>
</dbReference>
<dbReference type="PANTHER" id="PTHR31435:SF9">
    <property type="entry name" value="PROTEIN NATD1"/>
    <property type="match status" value="1"/>
</dbReference>
<keyword evidence="3" id="KW-1185">Reference proteome</keyword>
<organism evidence="2 3">
    <name type="scientific">Hymenobacter roseosalivarius DSM 11622</name>
    <dbReference type="NCBI Taxonomy" id="645990"/>
    <lineage>
        <taxon>Bacteria</taxon>
        <taxon>Pseudomonadati</taxon>
        <taxon>Bacteroidota</taxon>
        <taxon>Cytophagia</taxon>
        <taxon>Cytophagales</taxon>
        <taxon>Hymenobacteraceae</taxon>
        <taxon>Hymenobacter</taxon>
    </lineage>
</organism>
<protein>
    <recommendedName>
        <fullName evidence="1">N-acetyltransferase domain-containing protein</fullName>
    </recommendedName>
</protein>
<dbReference type="RefSeq" id="WP_084444677.1">
    <property type="nucleotide sequence ID" value="NZ_FWWW01000057.1"/>
</dbReference>
<gene>
    <name evidence="2" type="ORF">SAMN00120144_2479</name>
</gene>
<evidence type="ECO:0000259" key="1">
    <source>
        <dbReference type="PROSITE" id="PS51729"/>
    </source>
</evidence>
<dbReference type="PROSITE" id="PS51729">
    <property type="entry name" value="GNAT_YJDJ"/>
    <property type="match status" value="1"/>
</dbReference>
<dbReference type="Pfam" id="PF14542">
    <property type="entry name" value="Acetyltransf_CG"/>
    <property type="match status" value="1"/>
</dbReference>
<evidence type="ECO:0000313" key="2">
    <source>
        <dbReference type="EMBL" id="SMB91869.1"/>
    </source>
</evidence>
<dbReference type="OrthoDB" id="9793389at2"/>
<proteinExistence type="predicted"/>
<accession>A0A1W1VEN3</accession>
<evidence type="ECO:0000313" key="3">
    <source>
        <dbReference type="Proteomes" id="UP000192266"/>
    </source>
</evidence>
<dbReference type="InterPro" id="IPR016181">
    <property type="entry name" value="Acyl_CoA_acyltransferase"/>
</dbReference>
<dbReference type="InterPro" id="IPR045057">
    <property type="entry name" value="Gcn5-rel_NAT"/>
</dbReference>
<dbReference type="SUPFAM" id="SSF55729">
    <property type="entry name" value="Acyl-CoA N-acyltransferases (Nat)"/>
    <property type="match status" value="1"/>
</dbReference>
<dbReference type="Proteomes" id="UP000192266">
    <property type="component" value="Unassembled WGS sequence"/>
</dbReference>
<feature type="domain" description="N-acetyltransferase" evidence="1">
    <location>
        <begin position="6"/>
        <end position="93"/>
    </location>
</feature>
<reference evidence="2 3" key="1">
    <citation type="submission" date="2017-04" db="EMBL/GenBank/DDBJ databases">
        <authorList>
            <person name="Afonso C.L."/>
            <person name="Miller P.J."/>
            <person name="Scott M.A."/>
            <person name="Spackman E."/>
            <person name="Goraichik I."/>
            <person name="Dimitrov K.M."/>
            <person name="Suarez D.L."/>
            <person name="Swayne D.E."/>
        </authorList>
    </citation>
    <scope>NUCLEOTIDE SEQUENCE [LARGE SCALE GENOMIC DNA]</scope>
    <source>
        <strain evidence="2 3">DSM 11622</strain>
    </source>
</reference>
<dbReference type="CDD" id="cd04301">
    <property type="entry name" value="NAT_SF"/>
    <property type="match status" value="1"/>
</dbReference>
<dbReference type="PANTHER" id="PTHR31435">
    <property type="entry name" value="PROTEIN NATD1"/>
    <property type="match status" value="1"/>
</dbReference>
<dbReference type="Gene3D" id="3.40.630.30">
    <property type="match status" value="1"/>
</dbReference>
<sequence length="94" mass="10581">MAVSVIHNQEDQAFYATVHGYEAELAYSMPAADTIDFTHTFVDENLRGQGVGEEMARAALAYARDQHFKVLTSCHFVAAFVKRHQAEYENLLSK</sequence>
<dbReference type="STRING" id="645990.SAMN00120144_2479"/>
<dbReference type="InterPro" id="IPR031165">
    <property type="entry name" value="GNAT_YJDJ"/>
</dbReference>
<name>A0A1W1VEN3_9BACT</name>
<dbReference type="AlphaFoldDB" id="A0A1W1VEN3"/>